<dbReference type="CDD" id="cd07253">
    <property type="entry name" value="GLOD5"/>
    <property type="match status" value="1"/>
</dbReference>
<dbReference type="SUPFAM" id="SSF54593">
    <property type="entry name" value="Glyoxalase/Bleomycin resistance protein/Dihydroxybiphenyl dioxygenase"/>
    <property type="match status" value="1"/>
</dbReference>
<reference evidence="2 3" key="1">
    <citation type="submission" date="2019-12" db="EMBL/GenBank/DDBJ databases">
        <title>Complete genome sequence of Algicella marina strain 9Alg 56(T) isolated from the red alga Tichocarpus crinitus.</title>
        <authorList>
            <person name="Kim S.-G."/>
            <person name="Nedashkovskaya O.I."/>
        </authorList>
    </citation>
    <scope>NUCLEOTIDE SEQUENCE [LARGE SCALE GENOMIC DNA]</scope>
    <source>
        <strain evidence="2 3">9Alg 56</strain>
    </source>
</reference>
<dbReference type="PANTHER" id="PTHR21366:SF14">
    <property type="entry name" value="GLYOXALASE DOMAIN-CONTAINING PROTEIN 5"/>
    <property type="match status" value="1"/>
</dbReference>
<feature type="domain" description="VOC" evidence="1">
    <location>
        <begin position="6"/>
        <end position="130"/>
    </location>
</feature>
<accession>A0A6P1T2T3</accession>
<keyword evidence="3" id="KW-1185">Reference proteome</keyword>
<dbReference type="InterPro" id="IPR029068">
    <property type="entry name" value="Glyas_Bleomycin-R_OHBP_Dase"/>
</dbReference>
<name>A0A6P1T2T3_9RHOB</name>
<dbReference type="KEGG" id="amaq:GO499_13090"/>
<protein>
    <submittedName>
        <fullName evidence="2">VOC family protein</fullName>
    </submittedName>
</protein>
<sequence length="131" mass="14087">MPTLDGLDHFVLTVTDLAATIAFYSEALGMQHLRFTVADGTTRHAMTFGSYKINLHPEDAPFSPHAASPTAGTGDFCVLTTDDLGDWQAHLRAAGIAIEEAPVKRTGAQGTLISIYIRDPDGNLIEIANYL</sequence>
<dbReference type="PANTHER" id="PTHR21366">
    <property type="entry name" value="GLYOXALASE FAMILY PROTEIN"/>
    <property type="match status" value="1"/>
</dbReference>
<dbReference type="Proteomes" id="UP000464495">
    <property type="component" value="Chromosome"/>
</dbReference>
<dbReference type="RefSeq" id="WP_161862597.1">
    <property type="nucleotide sequence ID" value="NZ_CP046620.1"/>
</dbReference>
<dbReference type="Gene3D" id="3.10.180.10">
    <property type="entry name" value="2,3-Dihydroxybiphenyl 1,2-Dioxygenase, domain 1"/>
    <property type="match status" value="1"/>
</dbReference>
<evidence type="ECO:0000259" key="1">
    <source>
        <dbReference type="PROSITE" id="PS51819"/>
    </source>
</evidence>
<dbReference type="InterPro" id="IPR037523">
    <property type="entry name" value="VOC_core"/>
</dbReference>
<organism evidence="2 3">
    <name type="scientific">Algicella marina</name>
    <dbReference type="NCBI Taxonomy" id="2683284"/>
    <lineage>
        <taxon>Bacteria</taxon>
        <taxon>Pseudomonadati</taxon>
        <taxon>Pseudomonadota</taxon>
        <taxon>Alphaproteobacteria</taxon>
        <taxon>Rhodobacterales</taxon>
        <taxon>Paracoccaceae</taxon>
        <taxon>Algicella</taxon>
    </lineage>
</organism>
<proteinExistence type="predicted"/>
<evidence type="ECO:0000313" key="3">
    <source>
        <dbReference type="Proteomes" id="UP000464495"/>
    </source>
</evidence>
<dbReference type="InterPro" id="IPR050383">
    <property type="entry name" value="GlyoxalaseI/FosfomycinResist"/>
</dbReference>
<dbReference type="EMBL" id="CP046620">
    <property type="protein sequence ID" value="QHQ36041.1"/>
    <property type="molecule type" value="Genomic_DNA"/>
</dbReference>
<dbReference type="PROSITE" id="PS51819">
    <property type="entry name" value="VOC"/>
    <property type="match status" value="1"/>
</dbReference>
<dbReference type="Pfam" id="PF00903">
    <property type="entry name" value="Glyoxalase"/>
    <property type="match status" value="1"/>
</dbReference>
<dbReference type="InterPro" id="IPR004360">
    <property type="entry name" value="Glyas_Fos-R_dOase_dom"/>
</dbReference>
<gene>
    <name evidence="2" type="ORF">GO499_13090</name>
</gene>
<evidence type="ECO:0000313" key="2">
    <source>
        <dbReference type="EMBL" id="QHQ36041.1"/>
    </source>
</evidence>
<dbReference type="AlphaFoldDB" id="A0A6P1T2T3"/>